<evidence type="ECO:0000259" key="2">
    <source>
        <dbReference type="SMART" id="SM01349"/>
    </source>
</evidence>
<feature type="compositionally biased region" description="Polar residues" evidence="1">
    <location>
        <begin position="542"/>
        <end position="561"/>
    </location>
</feature>
<feature type="compositionally biased region" description="Polar residues" evidence="1">
    <location>
        <begin position="902"/>
        <end position="917"/>
    </location>
</feature>
<proteinExistence type="predicted"/>
<dbReference type="SMART" id="SM01349">
    <property type="entry name" value="TOG"/>
    <property type="match status" value="3"/>
</dbReference>
<feature type="compositionally biased region" description="Low complexity" evidence="1">
    <location>
        <begin position="631"/>
        <end position="665"/>
    </location>
</feature>
<dbReference type="InterPro" id="IPR034085">
    <property type="entry name" value="TOG"/>
</dbReference>
<feature type="region of interest" description="Disordered" evidence="1">
    <location>
        <begin position="358"/>
        <end position="396"/>
    </location>
</feature>
<name>A0A6P8UZX9_GYMAC</name>
<feature type="domain" description="TOG" evidence="2">
    <location>
        <begin position="976"/>
        <end position="1211"/>
    </location>
</feature>
<dbReference type="GO" id="GO:0008017">
    <property type="term" value="F:microtubule binding"/>
    <property type="evidence" value="ECO:0007669"/>
    <property type="project" value="TreeGrafter"/>
</dbReference>
<dbReference type="SUPFAM" id="SSF48371">
    <property type="entry name" value="ARM repeat"/>
    <property type="match status" value="2"/>
</dbReference>
<dbReference type="OrthoDB" id="63891at2759"/>
<sequence length="1494" mass="163595">MIAGLISQELHELLLDLKNYQNRTNGVEELKQILSEVDIESVPSGSILEFINFLPRLLDDSNFKVLYGTLQVLNLLIQKLDTGVDRYFKQIVLVALNTLGDTRTITRSEYMNVFRQLIRTVAPQQVLDLVICNLKQNNSRVREDVLNIIMAAMLTHPRKDFNIPKLCFEIAPYLADNKRKVRHAALELFAIFDYCLDTGKKQPLMKAVDMVELNEDAEGLMAAVQARRARHVLPKLSSEGIVEYGLVVPKPGHRCTLQHGSGADLDWVMNGGRISSARSHRTEPDCERLYGYGSLGSLTDDLPLQRRIVSAGKGKNKLPWEMSGFSSSRTGQHLNGKCSEKVASEDFLPLSRKLSPETYVPSFSPAQPPKPQSPRRKESPARLRRSGSLNLDTDIYKNSNFSDQDVVAPKGRILSRNPSVERTFSLPANPTTSGSFLLPSYPLATLPGGMLTPSLSRRHADSSLSMSNTWPNKRENTPQQRDGSPWRDTASTAKGEPLSSRCSPRPLRASLMSSSSTSSFRRALSSTRATLSISPVVPTAEQVHSNNGQRHNAPGSPQNQQLEKDLHVDPDAQEDDPLDMQEMLNSLRSLRNSAAKKRAKVSLSSSDPDSPDSAVRLDLGLDSPSHTSPMLTSSTSESGLSSLSSVANSSFNGNEASSGNSASSGMKPRIARVPSAKLRSSVSMDFSSLQGLSQRNELSSEVGVVGQRVTYSNGSIKTEEDSTGPAPPLVKQDFRQSVRALKPAKGSQSNISRNSLATDLPEGVIGRGMFGTAVSSCGPGVPSSLEQGDFVAKPPPDLSAGLYSHALSGSRLDCVDSPRPDEAKQRVKNARFHQDKIRWQALDQQEAQCSQADVSRDTIRHRVRQMLSDSPREENRELIIKDLHLNGSTLASTKAERLSDESPISPTSPLGPQSPSKCLTPPHQPSPPTVPPNSKNQSRLRRAPSLSRTRPSLSHSSDELSPGTPGHKKTLSELPELCPFSKPDLALTQSFNLLSSEDWEKKIEGLTFLRSLAHYHSDTLQGRLHDVCLVLIQEVKNLRSSVSKVAVCTLCDMYSHLQKAMDQELDGTVKALLLKAGESNAFIRQDVDAALDCMVQHCTPTRGINALLSGGLSNLNPVVRKCTARHLANLMEKVGAARLLSGGKDLTDRILPAVTKLAQDSSQEPRYFGRQMLLSLSSHPDFDKILEKYIPTKDLPAVRETVFTLKTKGLGEIPQDSQSARGRRSLPGSGTVRASSLTREPLQQTNREANSHNSCRSQTQSIADKTEYIKQISGLLGSKDFRERIKGIDQLAADCQHNPNMVIKSIYPLFDAFKARLQESNSKVNLYALESLQKISHLMKDNLSQVVNILVPAIVDNHLNSKNNAIYSAAIGAINALILNLDKSLLLQPFCSKAQFLNSKAKVDMIEKVAELVTELYPRKPQMVEQKVLPLLWHLLGTSTHSGTIHGRGGSVRGATANLCQALHAQMGSSLTECAASQPANVHKGLNEILRNVS</sequence>
<dbReference type="Pfam" id="PF12348">
    <property type="entry name" value="CLASP_N"/>
    <property type="match status" value="1"/>
</dbReference>
<dbReference type="PANTHER" id="PTHR21567">
    <property type="entry name" value="CLASP"/>
    <property type="match status" value="1"/>
</dbReference>
<feature type="region of interest" description="Disordered" evidence="1">
    <location>
        <begin position="894"/>
        <end position="972"/>
    </location>
</feature>
<protein>
    <submittedName>
        <fullName evidence="4">TOG array regulator of axonemal microtubules protein 1 isoform X1</fullName>
    </submittedName>
</protein>
<feature type="compositionally biased region" description="Polar residues" evidence="1">
    <location>
        <begin position="462"/>
        <end position="482"/>
    </location>
</feature>
<feature type="region of interest" description="Disordered" evidence="1">
    <location>
        <begin position="452"/>
        <end position="518"/>
    </location>
</feature>
<dbReference type="RefSeq" id="XP_034078310.1">
    <property type="nucleotide sequence ID" value="XM_034222419.1"/>
</dbReference>
<evidence type="ECO:0000313" key="4">
    <source>
        <dbReference type="RefSeq" id="XP_034078310.1"/>
    </source>
</evidence>
<feature type="compositionally biased region" description="Polar residues" evidence="1">
    <location>
        <begin position="387"/>
        <end position="396"/>
    </location>
</feature>
<organism evidence="3 4">
    <name type="scientific">Gymnodraco acuticeps</name>
    <name type="common">Antarctic dragonfish</name>
    <dbReference type="NCBI Taxonomy" id="8218"/>
    <lineage>
        <taxon>Eukaryota</taxon>
        <taxon>Metazoa</taxon>
        <taxon>Chordata</taxon>
        <taxon>Craniata</taxon>
        <taxon>Vertebrata</taxon>
        <taxon>Euteleostomi</taxon>
        <taxon>Actinopterygii</taxon>
        <taxon>Neopterygii</taxon>
        <taxon>Teleostei</taxon>
        <taxon>Neoteleostei</taxon>
        <taxon>Acanthomorphata</taxon>
        <taxon>Eupercaria</taxon>
        <taxon>Perciformes</taxon>
        <taxon>Notothenioidei</taxon>
        <taxon>Bathydraconidae</taxon>
        <taxon>Gymnodraco</taxon>
    </lineage>
</organism>
<feature type="region of interest" description="Disordered" evidence="1">
    <location>
        <begin position="1212"/>
        <end position="1260"/>
    </location>
</feature>
<dbReference type="GO" id="GO:0005881">
    <property type="term" value="C:cytoplasmic microtubule"/>
    <property type="evidence" value="ECO:0007669"/>
    <property type="project" value="TreeGrafter"/>
</dbReference>
<accession>A0A6P8UZX9</accession>
<dbReference type="GO" id="GO:0000226">
    <property type="term" value="P:microtubule cytoskeleton organization"/>
    <property type="evidence" value="ECO:0007669"/>
    <property type="project" value="TreeGrafter"/>
</dbReference>
<feature type="compositionally biased region" description="Pro residues" evidence="1">
    <location>
        <begin position="922"/>
        <end position="931"/>
    </location>
</feature>
<feature type="compositionally biased region" description="Polar residues" evidence="1">
    <location>
        <begin position="946"/>
        <end position="955"/>
    </location>
</feature>
<feature type="compositionally biased region" description="Low complexity" evidence="1">
    <location>
        <begin position="503"/>
        <end position="518"/>
    </location>
</feature>
<dbReference type="Gene3D" id="1.25.10.10">
    <property type="entry name" value="Leucine-rich Repeat Variant"/>
    <property type="match status" value="3"/>
</dbReference>
<gene>
    <name evidence="4" type="primary">LOC117550105</name>
</gene>
<feature type="compositionally biased region" description="Low complexity" evidence="1">
    <location>
        <begin position="602"/>
        <end position="613"/>
    </location>
</feature>
<dbReference type="Proteomes" id="UP000515161">
    <property type="component" value="Unplaced"/>
</dbReference>
<dbReference type="InterPro" id="IPR011989">
    <property type="entry name" value="ARM-like"/>
</dbReference>
<evidence type="ECO:0000313" key="3">
    <source>
        <dbReference type="Proteomes" id="UP000515161"/>
    </source>
</evidence>
<feature type="region of interest" description="Disordered" evidence="1">
    <location>
        <begin position="598"/>
        <end position="677"/>
    </location>
</feature>
<feature type="domain" description="TOG" evidence="2">
    <location>
        <begin position="1"/>
        <end position="217"/>
    </location>
</feature>
<evidence type="ECO:0000256" key="1">
    <source>
        <dbReference type="SAM" id="MobiDB-lite"/>
    </source>
</evidence>
<reference evidence="4" key="1">
    <citation type="submission" date="2025-08" db="UniProtKB">
        <authorList>
            <consortium name="RefSeq"/>
        </authorList>
    </citation>
    <scope>IDENTIFICATION</scope>
</reference>
<feature type="domain" description="TOG" evidence="2">
    <location>
        <begin position="1248"/>
        <end position="1484"/>
    </location>
</feature>
<feature type="region of interest" description="Disordered" evidence="1">
    <location>
        <begin position="531"/>
        <end position="562"/>
    </location>
</feature>
<dbReference type="GeneID" id="117550105"/>
<dbReference type="PANTHER" id="PTHR21567:SF87">
    <property type="entry name" value="CRESCERIN-LIKE PROTEIN CHE-12"/>
    <property type="match status" value="1"/>
</dbReference>
<dbReference type="InterPro" id="IPR016024">
    <property type="entry name" value="ARM-type_fold"/>
</dbReference>
<dbReference type="InParanoid" id="A0A6P8UZX9"/>
<keyword evidence="3" id="KW-1185">Reference proteome</keyword>
<feature type="compositionally biased region" description="Polar residues" evidence="1">
    <location>
        <begin position="1232"/>
        <end position="1260"/>
    </location>
</feature>
<dbReference type="KEGG" id="gacu:117550105"/>
<dbReference type="InterPro" id="IPR024395">
    <property type="entry name" value="CLASP_N_dom"/>
</dbReference>
<dbReference type="GO" id="GO:0005929">
    <property type="term" value="C:cilium"/>
    <property type="evidence" value="ECO:0007669"/>
    <property type="project" value="TreeGrafter"/>
</dbReference>